<name>A0A852VZ09_PSEA5</name>
<dbReference type="GO" id="GO:0018784">
    <property type="term" value="F:(S)-2-haloacid dehalogenase activity"/>
    <property type="evidence" value="ECO:0007669"/>
    <property type="project" value="UniProtKB-EC"/>
</dbReference>
<keyword evidence="4" id="KW-1185">Reference proteome</keyword>
<proteinExistence type="inferred from homology"/>
<dbReference type="Gene3D" id="1.10.150.240">
    <property type="entry name" value="Putative phosphatase, domain 2"/>
    <property type="match status" value="1"/>
</dbReference>
<dbReference type="Pfam" id="PF00702">
    <property type="entry name" value="Hydrolase"/>
    <property type="match status" value="1"/>
</dbReference>
<sequence length="231" mass="23707">MTIDVVVFDVLGTLVDEPSGLRDAIAAAVPGTDRGTATDLTGVWQAHVAGEQRRIVAGGRAFVPGHVLDAEAAAAVARRAGVGAPQVVAALAGAGARHPAWPDSSDGITRLAGRFPVVGLSNASRSTLLRLAAGAGLRWHLALSAEGAASYKPAPEVYRLAVEAAAVPPDRLLMVAAHAWDLRGAAAAGMRTAYVDRPGGDPPGAHDRFDLHATDLTDLADQLTRTGVRPC</sequence>
<dbReference type="InterPro" id="IPR006328">
    <property type="entry name" value="2-HAD"/>
</dbReference>
<reference evidence="3 4" key="1">
    <citation type="submission" date="2020-07" db="EMBL/GenBank/DDBJ databases">
        <title>Sequencing the genomes of 1000 actinobacteria strains.</title>
        <authorList>
            <person name="Klenk H.-P."/>
        </authorList>
    </citation>
    <scope>NUCLEOTIDE SEQUENCE [LARGE SCALE GENOMIC DNA]</scope>
    <source>
        <strain evidence="3 4">DSM 44749</strain>
    </source>
</reference>
<dbReference type="EMBL" id="JACCCZ010000001">
    <property type="protein sequence ID" value="NYG02158.1"/>
    <property type="molecule type" value="Genomic_DNA"/>
</dbReference>
<dbReference type="Proteomes" id="UP000549695">
    <property type="component" value="Unassembled WGS sequence"/>
</dbReference>
<dbReference type="SUPFAM" id="SSF56784">
    <property type="entry name" value="HAD-like"/>
    <property type="match status" value="1"/>
</dbReference>
<organism evidence="3 4">
    <name type="scientific">Pseudonocardia alni</name>
    <name type="common">Amycolata alni</name>
    <dbReference type="NCBI Taxonomy" id="33907"/>
    <lineage>
        <taxon>Bacteria</taxon>
        <taxon>Bacillati</taxon>
        <taxon>Actinomycetota</taxon>
        <taxon>Actinomycetes</taxon>
        <taxon>Pseudonocardiales</taxon>
        <taxon>Pseudonocardiaceae</taxon>
        <taxon>Pseudonocardia</taxon>
    </lineage>
</organism>
<dbReference type="PRINTS" id="PR00413">
    <property type="entry name" value="HADHALOGNASE"/>
</dbReference>
<dbReference type="NCBIfam" id="TIGR01493">
    <property type="entry name" value="HAD-SF-IA-v2"/>
    <property type="match status" value="1"/>
</dbReference>
<dbReference type="PANTHER" id="PTHR43316">
    <property type="entry name" value="HYDROLASE, HALOACID DELAHOGENASE-RELATED"/>
    <property type="match status" value="1"/>
</dbReference>
<dbReference type="Gene3D" id="3.40.50.1000">
    <property type="entry name" value="HAD superfamily/HAD-like"/>
    <property type="match status" value="1"/>
</dbReference>
<gene>
    <name evidence="3" type="ORF">HDA37_002443</name>
</gene>
<dbReference type="SFLD" id="SFLDG01129">
    <property type="entry name" value="C1.5:_HAD__Beta-PGM__Phosphata"/>
    <property type="match status" value="1"/>
</dbReference>
<dbReference type="InterPro" id="IPR023214">
    <property type="entry name" value="HAD_sf"/>
</dbReference>
<comment type="caution">
    <text evidence="3">The sequence shown here is derived from an EMBL/GenBank/DDBJ whole genome shotgun (WGS) entry which is preliminary data.</text>
</comment>
<dbReference type="NCBIfam" id="TIGR01428">
    <property type="entry name" value="HAD_type_II"/>
    <property type="match status" value="1"/>
</dbReference>
<dbReference type="InterPro" id="IPR051540">
    <property type="entry name" value="S-2-haloacid_dehalogenase"/>
</dbReference>
<evidence type="ECO:0000256" key="2">
    <source>
        <dbReference type="ARBA" id="ARBA00022801"/>
    </source>
</evidence>
<dbReference type="InterPro" id="IPR023198">
    <property type="entry name" value="PGP-like_dom2"/>
</dbReference>
<evidence type="ECO:0000313" key="4">
    <source>
        <dbReference type="Proteomes" id="UP000549695"/>
    </source>
</evidence>
<protein>
    <submittedName>
        <fullName evidence="3">2-haloacid dehalogenase</fullName>
        <ecNumber evidence="3">3.8.1.2</ecNumber>
    </submittedName>
</protein>
<dbReference type="RefSeq" id="WP_179761150.1">
    <property type="nucleotide sequence ID" value="NZ_BAAAJZ010000001.1"/>
</dbReference>
<evidence type="ECO:0000313" key="3">
    <source>
        <dbReference type="EMBL" id="NYG02158.1"/>
    </source>
</evidence>
<dbReference type="GeneID" id="98052204"/>
<evidence type="ECO:0000256" key="1">
    <source>
        <dbReference type="ARBA" id="ARBA00008106"/>
    </source>
</evidence>
<dbReference type="AlphaFoldDB" id="A0A852VZ09"/>
<dbReference type="PANTHER" id="PTHR43316:SF3">
    <property type="entry name" value="HALOACID DEHALOGENASE, TYPE II (AFU_ORTHOLOGUE AFUA_2G07750)-RELATED"/>
    <property type="match status" value="1"/>
</dbReference>
<comment type="similarity">
    <text evidence="1">Belongs to the HAD-like hydrolase superfamily. S-2-haloalkanoic acid dehalogenase family.</text>
</comment>
<dbReference type="InterPro" id="IPR006439">
    <property type="entry name" value="HAD-SF_hydro_IA"/>
</dbReference>
<keyword evidence="2 3" id="KW-0378">Hydrolase</keyword>
<dbReference type="SFLD" id="SFLDS00003">
    <property type="entry name" value="Haloacid_Dehalogenase"/>
    <property type="match status" value="1"/>
</dbReference>
<dbReference type="InterPro" id="IPR036412">
    <property type="entry name" value="HAD-like_sf"/>
</dbReference>
<accession>A0A852VZ09</accession>
<dbReference type="EC" id="3.8.1.2" evidence="3"/>